<comment type="caution">
    <text evidence="4">The sequence shown here is derived from an EMBL/GenBank/DDBJ whole genome shotgun (WGS) entry which is preliminary data.</text>
</comment>
<comment type="subcellular location">
    <subcellularLocation>
        <location evidence="2">Cell membrane</location>
        <topology evidence="2">Lipid-anchor</topology>
    </subcellularLocation>
</comment>
<dbReference type="RefSeq" id="WP_043557818.1">
    <property type="nucleotide sequence ID" value="NZ_CBLY010000002.1"/>
</dbReference>
<keyword evidence="7" id="KW-1185">Reference proteome</keyword>
<keyword evidence="2" id="KW-0812">Transmembrane</keyword>
<dbReference type="EMBL" id="CBLY010000002">
    <property type="protein sequence ID" value="CDG32753.1"/>
    <property type="molecule type" value="Genomic_DNA"/>
</dbReference>
<organism evidence="4 6">
    <name type="scientific">Parasaccharibacter apium</name>
    <dbReference type="NCBI Taxonomy" id="1510841"/>
    <lineage>
        <taxon>Bacteria</taxon>
        <taxon>Pseudomonadati</taxon>
        <taxon>Pseudomonadota</taxon>
        <taxon>Alphaproteobacteria</taxon>
        <taxon>Acetobacterales</taxon>
        <taxon>Acetobacteraceae</taxon>
        <taxon>Parasaccharibacter</taxon>
    </lineage>
</organism>
<reference evidence="4 6" key="2">
    <citation type="journal article" date="2014" name="PLoS ONE">
        <title>Evolution of mitochondria reconstructed from the energy metabolism of living bacteria.</title>
        <authorList>
            <person name="Degli Esposti M."/>
            <person name="Chouaia B."/>
            <person name="Comandatore F."/>
            <person name="Crotti E."/>
            <person name="Sassera D."/>
            <person name="Lievens P.M."/>
            <person name="Daffonchio D."/>
            <person name="Bandi C."/>
        </authorList>
    </citation>
    <scope>NUCLEOTIDE SEQUENCE [LARGE SCALE GENOMIC DNA]</scope>
    <source>
        <strain evidence="4">AM168</strain>
        <strain evidence="6">AM169</strain>
    </source>
</reference>
<name>A0A7U7G428_9PROT</name>
<gene>
    <name evidence="5" type="ORF">ASQ42_02820</name>
    <name evidence="4" type="ORF">SACS_0015</name>
</gene>
<sequence>MATGVWKTVSLLAGGLSFFLTSCDLAPNYHRPHFIYPEGWAGKGIMGDAKPADAVVRGEWWKLFHDPQLDELEERLNVYNPDLQAAAEVFTQERDIARETESRLYPQLAGGAQMSRNKQSDGRLFLRRSNNTPIYESNVAYSGAATWEPDFWDAIRNQTHMQKNLAQAGAAEYALTRLSLQAELASNYMALRGIDAQLAVYDDSIRYFRTAVEITRLRQGGAIGAGLDVSRAENELYSAQAARSYLEATRQVQEHAIAVMVNMVPASFHIQPVKDFRLHFDTIRVKEGIPSTLLERRPDVAMSERQMAAAARAIGVSRAAFYPHITISATGGFEDAGFDLASISKAFWRVAVQAVEPLFTGGMRRAALQRAWSQYRERVDAYRATVLAAFQDVEDGLSQTALYHQERLQQHQAVDAALRTQAMTMALYTGGLTNYLDALVAQQDALKARLLEVQAQTRQLQSTVRLIRALGGGWSDRLLPDIKSIDPIGPLQYEGLHHARPAGEVPVGTPQKGSEIEPPVAERDLTGAAAVPAHP</sequence>
<keyword evidence="2" id="KW-1134">Transmembrane beta strand</keyword>
<dbReference type="GO" id="GO:0015562">
    <property type="term" value="F:efflux transmembrane transporter activity"/>
    <property type="evidence" value="ECO:0007669"/>
    <property type="project" value="InterPro"/>
</dbReference>
<dbReference type="SUPFAM" id="SSF56954">
    <property type="entry name" value="Outer membrane efflux proteins (OEP)"/>
    <property type="match status" value="1"/>
</dbReference>
<dbReference type="OrthoDB" id="9783100at2"/>
<dbReference type="NCBIfam" id="TIGR01845">
    <property type="entry name" value="outer_NodT"/>
    <property type="match status" value="1"/>
</dbReference>
<dbReference type="AlphaFoldDB" id="A0A7U7G428"/>
<reference evidence="5 7" key="3">
    <citation type="submission" date="2018-02" db="EMBL/GenBank/DDBJ databases">
        <title>Draft genome sequences of four Parasaccharibacter apium strains isolated from honey bees.</title>
        <authorList>
            <person name="Corby-Harris V.L."/>
            <person name="Anderson K.E."/>
        </authorList>
    </citation>
    <scope>NUCLEOTIDE SEQUENCE [LARGE SCALE GENOMIC DNA]</scope>
    <source>
        <strain evidence="5 7">B8</strain>
    </source>
</reference>
<keyword evidence="2" id="KW-0449">Lipoprotein</keyword>
<reference evidence="4 6" key="1">
    <citation type="journal article" date="2014" name="Genome Biol. Evol.">
        <title>Acetic acid bacteria genomes reveal functional traits for adaptation to life in insect guts.</title>
        <authorList>
            <person name="Chouaia B."/>
            <person name="Gaiarsa S."/>
            <person name="Crotti E."/>
            <person name="Comandatore F."/>
            <person name="Degli Esposti M."/>
            <person name="Ricci I."/>
            <person name="Alma A."/>
            <person name="Favia G."/>
            <person name="Bandi C."/>
            <person name="Daffonchio D."/>
        </authorList>
    </citation>
    <scope>NUCLEOTIDE SEQUENCE [LARGE SCALE GENOMIC DNA]</scope>
    <source>
        <strain evidence="4">AM168</strain>
        <strain evidence="6">AM169</strain>
    </source>
</reference>
<dbReference type="Gene3D" id="1.20.1600.10">
    <property type="entry name" value="Outer membrane efflux proteins (OEP)"/>
    <property type="match status" value="1"/>
</dbReference>
<feature type="region of interest" description="Disordered" evidence="3">
    <location>
        <begin position="501"/>
        <end position="535"/>
    </location>
</feature>
<proteinExistence type="inferred from homology"/>
<dbReference type="GO" id="GO:0005886">
    <property type="term" value="C:plasma membrane"/>
    <property type="evidence" value="ECO:0007669"/>
    <property type="project" value="UniProtKB-SubCell"/>
</dbReference>
<keyword evidence="2" id="KW-0472">Membrane</keyword>
<dbReference type="EMBL" id="LMYI01000004">
    <property type="protein sequence ID" value="POS63976.1"/>
    <property type="molecule type" value="Genomic_DNA"/>
</dbReference>
<dbReference type="Pfam" id="PF02321">
    <property type="entry name" value="OEP"/>
    <property type="match status" value="2"/>
</dbReference>
<keyword evidence="2" id="KW-0564">Palmitate</keyword>
<dbReference type="Proteomes" id="UP000237218">
    <property type="component" value="Unassembled WGS sequence"/>
</dbReference>
<dbReference type="Gene3D" id="2.20.200.10">
    <property type="entry name" value="Outer membrane efflux proteins (OEP)"/>
    <property type="match status" value="1"/>
</dbReference>
<dbReference type="InterPro" id="IPR003423">
    <property type="entry name" value="OMP_efflux"/>
</dbReference>
<evidence type="ECO:0000256" key="2">
    <source>
        <dbReference type="RuleBase" id="RU362097"/>
    </source>
</evidence>
<dbReference type="InterPro" id="IPR010131">
    <property type="entry name" value="MdtP/NodT-like"/>
</dbReference>
<evidence type="ECO:0000313" key="4">
    <source>
        <dbReference type="EMBL" id="CDG32753.1"/>
    </source>
</evidence>
<evidence type="ECO:0000256" key="3">
    <source>
        <dbReference type="SAM" id="MobiDB-lite"/>
    </source>
</evidence>
<evidence type="ECO:0000256" key="1">
    <source>
        <dbReference type="ARBA" id="ARBA00007613"/>
    </source>
</evidence>
<dbReference type="Proteomes" id="UP000027590">
    <property type="component" value="Unassembled WGS sequence"/>
</dbReference>
<comment type="similarity">
    <text evidence="1 2">Belongs to the outer membrane factor (OMF) (TC 1.B.17) family.</text>
</comment>
<protein>
    <submittedName>
        <fullName evidence="4">Outer membrane component of tripartite multidrug resistance system</fullName>
    </submittedName>
    <submittedName>
        <fullName evidence="5">Secretion protein</fullName>
    </submittedName>
</protein>
<evidence type="ECO:0000313" key="6">
    <source>
        <dbReference type="Proteomes" id="UP000027590"/>
    </source>
</evidence>
<dbReference type="PANTHER" id="PTHR30203:SF33">
    <property type="entry name" value="BLR4455 PROTEIN"/>
    <property type="match status" value="1"/>
</dbReference>
<evidence type="ECO:0000313" key="5">
    <source>
        <dbReference type="EMBL" id="POS63976.1"/>
    </source>
</evidence>
<evidence type="ECO:0000313" key="7">
    <source>
        <dbReference type="Proteomes" id="UP000237218"/>
    </source>
</evidence>
<dbReference type="PANTHER" id="PTHR30203">
    <property type="entry name" value="OUTER MEMBRANE CATION EFFLUX PROTEIN"/>
    <property type="match status" value="1"/>
</dbReference>
<accession>A0A7U7G428</accession>
<dbReference type="PROSITE" id="PS51257">
    <property type="entry name" value="PROKAR_LIPOPROTEIN"/>
    <property type="match status" value="1"/>
</dbReference>